<accession>A0ABW9KP11</accession>
<name>A0ABW9KP11_9BACT</name>
<comment type="caution">
    <text evidence="1">The sequence shown here is derived from an EMBL/GenBank/DDBJ whole genome shotgun (WGS) entry which is preliminary data.</text>
</comment>
<dbReference type="Proteomes" id="UP001634747">
    <property type="component" value="Unassembled WGS sequence"/>
</dbReference>
<keyword evidence="2" id="KW-1185">Reference proteome</keyword>
<protein>
    <submittedName>
        <fullName evidence="1">Uncharacterized protein</fullName>
    </submittedName>
</protein>
<organism evidence="1 2">
    <name type="scientific">Terriglobus aquaticus</name>
    <dbReference type="NCBI Taxonomy" id="940139"/>
    <lineage>
        <taxon>Bacteria</taxon>
        <taxon>Pseudomonadati</taxon>
        <taxon>Acidobacteriota</taxon>
        <taxon>Terriglobia</taxon>
        <taxon>Terriglobales</taxon>
        <taxon>Acidobacteriaceae</taxon>
        <taxon>Terriglobus</taxon>
    </lineage>
</organism>
<evidence type="ECO:0000313" key="1">
    <source>
        <dbReference type="EMBL" id="MFN2977312.1"/>
    </source>
</evidence>
<proteinExistence type="predicted"/>
<evidence type="ECO:0000313" key="2">
    <source>
        <dbReference type="Proteomes" id="UP001634747"/>
    </source>
</evidence>
<dbReference type="RefSeq" id="WP_263414520.1">
    <property type="nucleotide sequence ID" value="NZ_BAABBH010000001.1"/>
</dbReference>
<dbReference type="EMBL" id="JBJYXY010000001">
    <property type="protein sequence ID" value="MFN2977312.1"/>
    <property type="molecule type" value="Genomic_DNA"/>
</dbReference>
<gene>
    <name evidence="1" type="ORF">ACK2TP_16195</name>
</gene>
<reference evidence="1 2" key="1">
    <citation type="submission" date="2024-12" db="EMBL/GenBank/DDBJ databases">
        <authorList>
            <person name="Lee Y."/>
        </authorList>
    </citation>
    <scope>NUCLEOTIDE SEQUENCE [LARGE SCALE GENOMIC DNA]</scope>
    <source>
        <strain evidence="1 2">03SUJ4</strain>
    </source>
</reference>
<sequence length="253" mass="25276">MPYVVVPVGSGTIPVVPGASFQGALVTNGTQVTGAGRIQVSAIASGSLQCARPQAVSLHGTFNAARHLSLSSDPLPDGGALQMEVDIAPDPHVTSKGTTKLTGSCATTGTIQGLLFEPISGSFSGGVSSLDAITRLPVALGTADATFTETDPDVNGQSVVSGSINLKLSACSTQLPIKAVRSGASLSPGGPLSSADSNVEVLLSELPDGTRVNASVLYLGQDCKPVAPPSTVGTSSTIMFSSANSLAITLSKQ</sequence>